<dbReference type="OrthoDB" id="9810135at2"/>
<protein>
    <recommendedName>
        <fullName evidence="7">DNA 3'-5' helicase</fullName>
        <ecNumber evidence="7">5.6.2.4</ecNumber>
    </recommendedName>
</protein>
<feature type="domain" description="UvrD-like helicase C-terminal" evidence="11">
    <location>
        <begin position="478"/>
        <end position="547"/>
    </location>
</feature>
<dbReference type="Pfam" id="PF00580">
    <property type="entry name" value="UvrD-helicase"/>
    <property type="match status" value="1"/>
</dbReference>
<evidence type="ECO:0000256" key="1">
    <source>
        <dbReference type="ARBA" id="ARBA00022741"/>
    </source>
</evidence>
<keyword evidence="5" id="KW-0413">Isomerase</keyword>
<dbReference type="PANTHER" id="PTHR11070:SF30">
    <property type="entry name" value="F-BOX DNA HELICASE 1"/>
    <property type="match status" value="1"/>
</dbReference>
<gene>
    <name evidence="12" type="ORF">D1O30_07905</name>
</gene>
<dbReference type="PANTHER" id="PTHR11070">
    <property type="entry name" value="UVRD / RECB / PCRA DNA HELICASE FAMILY MEMBER"/>
    <property type="match status" value="1"/>
</dbReference>
<proteinExistence type="predicted"/>
<evidence type="ECO:0000313" key="12">
    <source>
        <dbReference type="EMBL" id="RNJ49537.1"/>
    </source>
</evidence>
<dbReference type="InterPro" id="IPR014017">
    <property type="entry name" value="DNA_helicase_UvrD-like_C"/>
</dbReference>
<comment type="caution">
    <text evidence="12">The sequence shown here is derived from an EMBL/GenBank/DDBJ whole genome shotgun (WGS) entry which is preliminary data.</text>
</comment>
<evidence type="ECO:0000256" key="2">
    <source>
        <dbReference type="ARBA" id="ARBA00022801"/>
    </source>
</evidence>
<evidence type="ECO:0000259" key="11">
    <source>
        <dbReference type="Pfam" id="PF13361"/>
    </source>
</evidence>
<dbReference type="GO" id="GO:0005524">
    <property type="term" value="F:ATP binding"/>
    <property type="evidence" value="ECO:0007669"/>
    <property type="project" value="UniProtKB-KW"/>
</dbReference>
<evidence type="ECO:0000256" key="7">
    <source>
        <dbReference type="ARBA" id="ARBA00034808"/>
    </source>
</evidence>
<dbReference type="Gene3D" id="1.10.486.10">
    <property type="entry name" value="PCRA, domain 4"/>
    <property type="match status" value="1"/>
</dbReference>
<feature type="region of interest" description="Disordered" evidence="9">
    <location>
        <begin position="64"/>
        <end position="87"/>
    </location>
</feature>
<dbReference type="GO" id="GO:0043138">
    <property type="term" value="F:3'-5' DNA helicase activity"/>
    <property type="evidence" value="ECO:0007669"/>
    <property type="project" value="UniProtKB-EC"/>
</dbReference>
<dbReference type="Proteomes" id="UP000268623">
    <property type="component" value="Unassembled WGS sequence"/>
</dbReference>
<dbReference type="EMBL" id="QWDD01000001">
    <property type="protein sequence ID" value="RNJ49537.1"/>
    <property type="molecule type" value="Genomic_DNA"/>
</dbReference>
<dbReference type="RefSeq" id="WP_123175506.1">
    <property type="nucleotide sequence ID" value="NZ_QWDD01000001.1"/>
</dbReference>
<dbReference type="GO" id="GO:0016887">
    <property type="term" value="F:ATP hydrolysis activity"/>
    <property type="evidence" value="ECO:0007669"/>
    <property type="project" value="RHEA"/>
</dbReference>
<evidence type="ECO:0000259" key="10">
    <source>
        <dbReference type="Pfam" id="PF00580"/>
    </source>
</evidence>
<feature type="domain" description="UvrD-like helicase ATP-binding" evidence="10">
    <location>
        <begin position="100"/>
        <end position="332"/>
    </location>
</feature>
<keyword evidence="1" id="KW-0547">Nucleotide-binding</keyword>
<dbReference type="InterPro" id="IPR014016">
    <property type="entry name" value="UvrD-like_ATP-bd"/>
</dbReference>
<organism evidence="12 13">
    <name type="scientific">Methylocystis hirsuta</name>
    <dbReference type="NCBI Taxonomy" id="369798"/>
    <lineage>
        <taxon>Bacteria</taxon>
        <taxon>Pseudomonadati</taxon>
        <taxon>Pseudomonadota</taxon>
        <taxon>Alphaproteobacteria</taxon>
        <taxon>Hyphomicrobiales</taxon>
        <taxon>Methylocystaceae</taxon>
        <taxon>Methylocystis</taxon>
    </lineage>
</organism>
<dbReference type="GO" id="GO:0000724">
    <property type="term" value="P:double-strand break repair via homologous recombination"/>
    <property type="evidence" value="ECO:0007669"/>
    <property type="project" value="TreeGrafter"/>
</dbReference>
<dbReference type="Gene3D" id="3.40.50.300">
    <property type="entry name" value="P-loop containing nucleotide triphosphate hydrolases"/>
    <property type="match status" value="2"/>
</dbReference>
<dbReference type="AlphaFoldDB" id="A0A3M9XMN2"/>
<evidence type="ECO:0000256" key="9">
    <source>
        <dbReference type="SAM" id="MobiDB-lite"/>
    </source>
</evidence>
<dbReference type="EC" id="5.6.2.4" evidence="7"/>
<evidence type="ECO:0000256" key="8">
    <source>
        <dbReference type="ARBA" id="ARBA00048988"/>
    </source>
</evidence>
<sequence>MRPFISYSIQELERLFAESFDRVDALQRLQAELAHRKVPRAKSLAVKVSERLCSLGFGDSETNHSDSVHQNGTINKRRSRQKPSIRPTPEQLACLERFQSGESFKIAAFAGMGKTSTLRLLAESTPRRGIYLAFNKAAASEAAGSFPHTTNCLTTSALAYRAMSRDYSHQKLTDHMNANKLAEILNFRDVRIGQSDLMKSRSLAALVQKTLRNFMYSDSDLIQIDHVPRLGRFGSVKEEFWGPIRLCAFEYAKRVWQKMCDKNDSMPLGFSGYLKLWALSNPVIETDFIFLDEAQDTNPVVKEVLERNAQHLQVVYVGDRHQQIYEWMGAVNAMEELGSNLPECSLTISFRFGQEIADSANKVLQFLGEKRRLSGNPILISCVGATVPDAILARTNATVITELINAIDQGMKPHIASRTKDELERLIKGVIELKAGRPTDVPEWFGFENWSEVIEFVQSGEDENLKTFVNLVQTRSEKQILWALGQTVEAKKADIAFSTAHQAKGLQWRNVRLADDFPASRISRTGKSIALEAEARLFYVAMTRAQECVQFNPATLELFSNRPVTPPSSG</sequence>
<dbReference type="GO" id="GO:0003677">
    <property type="term" value="F:DNA binding"/>
    <property type="evidence" value="ECO:0007669"/>
    <property type="project" value="InterPro"/>
</dbReference>
<comment type="catalytic activity">
    <reaction evidence="8">
        <text>ATP + H2O = ADP + phosphate + H(+)</text>
        <dbReference type="Rhea" id="RHEA:13065"/>
        <dbReference type="ChEBI" id="CHEBI:15377"/>
        <dbReference type="ChEBI" id="CHEBI:15378"/>
        <dbReference type="ChEBI" id="CHEBI:30616"/>
        <dbReference type="ChEBI" id="CHEBI:43474"/>
        <dbReference type="ChEBI" id="CHEBI:456216"/>
        <dbReference type="EC" id="5.6.2.4"/>
    </reaction>
</comment>
<keyword evidence="4" id="KW-0067">ATP-binding</keyword>
<evidence type="ECO:0000256" key="3">
    <source>
        <dbReference type="ARBA" id="ARBA00022806"/>
    </source>
</evidence>
<reference evidence="12 13" key="1">
    <citation type="submission" date="2018-08" db="EMBL/GenBank/DDBJ databases">
        <title>Genome sequence of Methylocystis hirsuta CSC1, a methanotroph able to accumulate PHAs.</title>
        <authorList>
            <person name="Bordel S."/>
            <person name="Rodriguez E."/>
            <person name="Gancedo J."/>
            <person name="Munoz R."/>
        </authorList>
    </citation>
    <scope>NUCLEOTIDE SEQUENCE [LARGE SCALE GENOMIC DNA]</scope>
    <source>
        <strain evidence="12 13">CSC1</strain>
    </source>
</reference>
<dbReference type="GO" id="GO:0031297">
    <property type="term" value="P:replication fork processing"/>
    <property type="evidence" value="ECO:0007669"/>
    <property type="project" value="TreeGrafter"/>
</dbReference>
<evidence type="ECO:0000313" key="13">
    <source>
        <dbReference type="Proteomes" id="UP000268623"/>
    </source>
</evidence>
<dbReference type="InterPro" id="IPR027417">
    <property type="entry name" value="P-loop_NTPase"/>
</dbReference>
<dbReference type="InterPro" id="IPR000212">
    <property type="entry name" value="DNA_helicase_UvrD/REP"/>
</dbReference>
<keyword evidence="13" id="KW-1185">Reference proteome</keyword>
<accession>A0A3M9XMN2</accession>
<evidence type="ECO:0000256" key="4">
    <source>
        <dbReference type="ARBA" id="ARBA00022840"/>
    </source>
</evidence>
<evidence type="ECO:0000256" key="6">
    <source>
        <dbReference type="ARBA" id="ARBA00034617"/>
    </source>
</evidence>
<keyword evidence="3 12" id="KW-0347">Helicase</keyword>
<dbReference type="Pfam" id="PF13361">
    <property type="entry name" value="UvrD_C"/>
    <property type="match status" value="1"/>
</dbReference>
<dbReference type="SUPFAM" id="SSF52540">
    <property type="entry name" value="P-loop containing nucleoside triphosphate hydrolases"/>
    <property type="match status" value="1"/>
</dbReference>
<evidence type="ECO:0000256" key="5">
    <source>
        <dbReference type="ARBA" id="ARBA00023235"/>
    </source>
</evidence>
<keyword evidence="2" id="KW-0378">Hydrolase</keyword>
<name>A0A3M9XMN2_9HYPH</name>
<comment type="catalytic activity">
    <reaction evidence="6">
        <text>Couples ATP hydrolysis with the unwinding of duplex DNA by translocating in the 3'-5' direction.</text>
        <dbReference type="EC" id="5.6.2.4"/>
    </reaction>
</comment>